<evidence type="ECO:0000313" key="2">
    <source>
        <dbReference type="EMBL" id="MSS81934.1"/>
    </source>
</evidence>
<dbReference type="GO" id="GO:0005975">
    <property type="term" value="P:carbohydrate metabolic process"/>
    <property type="evidence" value="ECO:0007669"/>
    <property type="project" value="InterPro"/>
</dbReference>
<dbReference type="PANTHER" id="PTHR47561">
    <property type="entry name" value="POLYSACCHARIDE DEACETYLASE FAMILY PROTEIN (AFU_ORTHOLOGUE AFUA_6G05030)"/>
    <property type="match status" value="1"/>
</dbReference>
<evidence type="ECO:0000259" key="1">
    <source>
        <dbReference type="Pfam" id="PF01522"/>
    </source>
</evidence>
<dbReference type="Pfam" id="PF01522">
    <property type="entry name" value="Polysacc_deac_1"/>
    <property type="match status" value="1"/>
</dbReference>
<sequence>MNYHWPEPYKMALCLSFDIDAETMWTTRNPENIHHPVNLSRGVYSVRQGIPRILRMLESEQVKATFFTPAFIAELHPEVIREIAFQGHEISYHGYKHEAYDDYEKENALMEKCEKILTGITGKRPMGNRSPEGYLYDFHLWLWKERGYIYSSNWRDTDRPFLHQINGETVPIVELPKDSIHDDTAYDMYTIQSPMHTNLRSGREFIQIWEEELDGILEEKGFMNFVMHPQYIGRPGYLRNLREFVRYAKDHGAWIATDEQVARYLLVQNGFPEYKR</sequence>
<dbReference type="RefSeq" id="WP_154487925.1">
    <property type="nucleotide sequence ID" value="NZ_VULN01000005.1"/>
</dbReference>
<accession>A0A6N7VJS0</accession>
<gene>
    <name evidence="2" type="ORF">FX155_04910</name>
</gene>
<dbReference type="PANTHER" id="PTHR47561:SF1">
    <property type="entry name" value="POLYSACCHARIDE DEACETYLASE FAMILY PROTEIN (AFU_ORTHOLOGUE AFUA_6G05030)"/>
    <property type="match status" value="1"/>
</dbReference>
<proteinExistence type="predicted"/>
<feature type="domain" description="NodB homology" evidence="1">
    <location>
        <begin position="48"/>
        <end position="148"/>
    </location>
</feature>
<organism evidence="2 3">
    <name type="scientific">Acidaminococcus fermentans</name>
    <dbReference type="NCBI Taxonomy" id="905"/>
    <lineage>
        <taxon>Bacteria</taxon>
        <taxon>Bacillati</taxon>
        <taxon>Bacillota</taxon>
        <taxon>Negativicutes</taxon>
        <taxon>Acidaminococcales</taxon>
        <taxon>Acidaminococcaceae</taxon>
        <taxon>Acidaminococcus</taxon>
    </lineage>
</organism>
<dbReference type="InterPro" id="IPR011330">
    <property type="entry name" value="Glyco_hydro/deAcase_b/a-brl"/>
</dbReference>
<dbReference type="Proteomes" id="UP000441455">
    <property type="component" value="Unassembled WGS sequence"/>
</dbReference>
<dbReference type="AlphaFoldDB" id="A0A6N7VJS0"/>
<dbReference type="SUPFAM" id="SSF88713">
    <property type="entry name" value="Glycoside hydrolase/deacetylase"/>
    <property type="match status" value="1"/>
</dbReference>
<dbReference type="Gene3D" id="3.20.20.370">
    <property type="entry name" value="Glycoside hydrolase/deacetylase"/>
    <property type="match status" value="1"/>
</dbReference>
<dbReference type="GO" id="GO:0016810">
    <property type="term" value="F:hydrolase activity, acting on carbon-nitrogen (but not peptide) bonds"/>
    <property type="evidence" value="ECO:0007669"/>
    <property type="project" value="InterPro"/>
</dbReference>
<protein>
    <submittedName>
        <fullName evidence="2">Polysaccharide deacetylase family protein</fullName>
    </submittedName>
</protein>
<reference evidence="2 3" key="1">
    <citation type="submission" date="2019-08" db="EMBL/GenBank/DDBJ databases">
        <title>In-depth cultivation of the pig gut microbiome towards novel bacterial diversity and tailored functional studies.</title>
        <authorList>
            <person name="Wylensek D."/>
            <person name="Hitch T.C.A."/>
            <person name="Clavel T."/>
        </authorList>
    </citation>
    <scope>NUCLEOTIDE SEQUENCE [LARGE SCALE GENOMIC DNA]</scope>
    <source>
        <strain evidence="2 3">WCA-389-WT-5B</strain>
    </source>
</reference>
<comment type="caution">
    <text evidence="2">The sequence shown here is derived from an EMBL/GenBank/DDBJ whole genome shotgun (WGS) entry which is preliminary data.</text>
</comment>
<dbReference type="OrthoDB" id="258610at2"/>
<dbReference type="InterPro" id="IPR002509">
    <property type="entry name" value="NODB_dom"/>
</dbReference>
<name>A0A6N7VJS0_ACIFE</name>
<dbReference type="EMBL" id="VULN01000005">
    <property type="protein sequence ID" value="MSS81934.1"/>
    <property type="molecule type" value="Genomic_DNA"/>
</dbReference>
<evidence type="ECO:0000313" key="3">
    <source>
        <dbReference type="Proteomes" id="UP000441455"/>
    </source>
</evidence>